<reference evidence="2" key="3">
    <citation type="submission" date="2021-07" db="EMBL/GenBank/DDBJ databases">
        <authorList>
            <person name="Branca A.L. A."/>
        </authorList>
    </citation>
    <scope>NUCLEOTIDE SEQUENCE</scope>
</reference>
<keyword evidence="4" id="KW-1185">Reference proteome</keyword>
<name>A0A1V6WH83_PENNA</name>
<dbReference type="OMA" id="YIFSEVY"/>
<dbReference type="InterPro" id="IPR011333">
    <property type="entry name" value="SKP1/BTB/POZ_sf"/>
</dbReference>
<evidence type="ECO:0000256" key="1">
    <source>
        <dbReference type="SAM" id="MobiDB-lite"/>
    </source>
</evidence>
<evidence type="ECO:0000313" key="3">
    <source>
        <dbReference type="EMBL" id="OQE62189.1"/>
    </source>
</evidence>
<dbReference type="PANTHER" id="PTHR47843">
    <property type="entry name" value="BTB DOMAIN-CONTAINING PROTEIN-RELATED"/>
    <property type="match status" value="1"/>
</dbReference>
<sequence length="251" mass="28850">MKPSKALTFQEFLGSDTVELYTPTSSESWKIHRKLVVSKCKALESAFTQDFSERTSGQYTFKETTHDTVARFIEWTYRGDYSEDELTPMDVPHAEKPDPKSPQSGLTSDENKTLQAHTPLCHLRVYIFSDTYLVSELKDLSFEKFTAVVRDIGRPKNLDEQLAAIDCLSLAFSKLPLHDKLPAWLAQYAAWCLENLRLQTKFHELLQAIPSLSYRMMDTLNPAKEAPWDVKPFKYRVPSYDASGLFEDNDY</sequence>
<dbReference type="PANTHER" id="PTHR47843:SF5">
    <property type="entry name" value="BTB_POZ DOMAIN PROTEIN"/>
    <property type="match status" value="1"/>
</dbReference>
<evidence type="ECO:0008006" key="5">
    <source>
        <dbReference type="Google" id="ProtNLM"/>
    </source>
</evidence>
<organism evidence="3 4">
    <name type="scientific">Penicillium nalgiovense</name>
    <dbReference type="NCBI Taxonomy" id="60175"/>
    <lineage>
        <taxon>Eukaryota</taxon>
        <taxon>Fungi</taxon>
        <taxon>Dikarya</taxon>
        <taxon>Ascomycota</taxon>
        <taxon>Pezizomycotina</taxon>
        <taxon>Eurotiomycetes</taxon>
        <taxon>Eurotiomycetidae</taxon>
        <taxon>Eurotiales</taxon>
        <taxon>Aspergillaceae</taxon>
        <taxon>Penicillium</taxon>
    </lineage>
</organism>
<dbReference type="OrthoDB" id="3026777at2759"/>
<reference evidence="3" key="1">
    <citation type="submission" date="2016-10" db="EMBL/GenBank/DDBJ databases">
        <title>Uncovering the secondary metabolism of Penicillium species provides insights into the evolution of 6-MSA pathways.</title>
        <authorList>
            <person name="Nielsen J.C."/>
            <person name="Nielsen J."/>
        </authorList>
    </citation>
    <scope>NUCLEOTIDE SEQUENCE [LARGE SCALE GENOMIC DNA]</scope>
    <source>
        <strain evidence="3">IBT 13039</strain>
    </source>
</reference>
<evidence type="ECO:0000313" key="4">
    <source>
        <dbReference type="Proteomes" id="UP000191691"/>
    </source>
</evidence>
<dbReference type="Proteomes" id="UP000191691">
    <property type="component" value="Unassembled WGS sequence"/>
</dbReference>
<dbReference type="EMBL" id="CAJVNV010000231">
    <property type="protein sequence ID" value="CAG8122418.1"/>
    <property type="molecule type" value="Genomic_DNA"/>
</dbReference>
<reference evidence="4" key="2">
    <citation type="journal article" date="2017" name="Nat. Microbiol.">
        <title>Global analysis of biosynthetic gene clusters reveals vast potential of secondary metabolite production in Penicillium species.</title>
        <authorList>
            <person name="Nielsen J.C."/>
            <person name="Grijseels S."/>
            <person name="Prigent S."/>
            <person name="Ji B."/>
            <person name="Dainat J."/>
            <person name="Nielsen K.F."/>
            <person name="Frisvad J.C."/>
            <person name="Workman M."/>
            <person name="Nielsen J."/>
        </authorList>
    </citation>
    <scope>NUCLEOTIDE SEQUENCE [LARGE SCALE GENOMIC DNA]</scope>
    <source>
        <strain evidence="4">IBT 13039</strain>
    </source>
</reference>
<dbReference type="CDD" id="cd18186">
    <property type="entry name" value="BTB_POZ_ZBTB_KLHL-like"/>
    <property type="match status" value="1"/>
</dbReference>
<proteinExistence type="predicted"/>
<evidence type="ECO:0000313" key="2">
    <source>
        <dbReference type="EMBL" id="CAG8122418.1"/>
    </source>
</evidence>
<dbReference type="Proteomes" id="UP001153461">
    <property type="component" value="Unassembled WGS sequence"/>
</dbReference>
<feature type="region of interest" description="Disordered" evidence="1">
    <location>
        <begin position="86"/>
        <end position="111"/>
    </location>
</feature>
<dbReference type="Gene3D" id="3.30.710.10">
    <property type="entry name" value="Potassium Channel Kv1.1, Chain A"/>
    <property type="match status" value="1"/>
</dbReference>
<dbReference type="STRING" id="60175.A0A1V6WH83"/>
<accession>A0A1V6WH83</accession>
<protein>
    <recommendedName>
        <fullName evidence="5">BTB domain-containing protein</fullName>
    </recommendedName>
</protein>
<dbReference type="AlphaFoldDB" id="A0A1V6WH83"/>
<feature type="compositionally biased region" description="Polar residues" evidence="1">
    <location>
        <begin position="101"/>
        <end position="111"/>
    </location>
</feature>
<comment type="caution">
    <text evidence="3">The sequence shown here is derived from an EMBL/GenBank/DDBJ whole genome shotgun (WGS) entry which is preliminary data.</text>
</comment>
<dbReference type="EMBL" id="MOOB01000267">
    <property type="protein sequence ID" value="OQE62189.1"/>
    <property type="molecule type" value="Genomic_DNA"/>
</dbReference>
<gene>
    <name evidence="3" type="ORF">PENNAL_c0267G02019</name>
    <name evidence="2" type="ORF">PNAL_LOCUS5296</name>
</gene>